<evidence type="ECO:0000256" key="1">
    <source>
        <dbReference type="ARBA" id="ARBA00022649"/>
    </source>
</evidence>
<dbReference type="OrthoDB" id="121597at2"/>
<evidence type="ECO:0000313" key="3">
    <source>
        <dbReference type="Proteomes" id="UP000536534"/>
    </source>
</evidence>
<accession>A0A7X7R6H2</accession>
<dbReference type="RefSeq" id="WP_068805737.1">
    <property type="nucleotide sequence ID" value="NZ_MBFM01000002.1"/>
</dbReference>
<dbReference type="Proteomes" id="UP000536534">
    <property type="component" value="Unassembled WGS sequence"/>
</dbReference>
<reference evidence="2 3" key="1">
    <citation type="journal article" date="2020" name="Biotechnol. Biofuels">
        <title>New insights from the biogas microbiome by comprehensive genome-resolved metagenomics of nearly 1600 species originating from multiple anaerobic digesters.</title>
        <authorList>
            <person name="Campanaro S."/>
            <person name="Treu L."/>
            <person name="Rodriguez-R L.M."/>
            <person name="Kovalovszki A."/>
            <person name="Ziels R.M."/>
            <person name="Maus I."/>
            <person name="Zhu X."/>
            <person name="Kougias P.G."/>
            <person name="Basile A."/>
            <person name="Luo G."/>
            <person name="Schluter A."/>
            <person name="Konstantinidis K.T."/>
            <person name="Angelidaki I."/>
        </authorList>
    </citation>
    <scope>NUCLEOTIDE SEQUENCE [LARGE SCALE GENOMIC DNA]</scope>
    <source>
        <strain evidence="2">AS06rmzACSIP_256</strain>
    </source>
</reference>
<comment type="caution">
    <text evidence="2">The sequence shown here is derived from an EMBL/GenBank/DDBJ whole genome shotgun (WGS) entry which is preliminary data.</text>
</comment>
<protein>
    <submittedName>
        <fullName evidence="2">Type II toxin-antitoxin system RelE/ParE family toxin</fullName>
    </submittedName>
</protein>
<gene>
    <name evidence="2" type="ORF">GX576_01425</name>
</gene>
<dbReference type="InterPro" id="IPR035093">
    <property type="entry name" value="RelE/ParE_toxin_dom_sf"/>
</dbReference>
<organism evidence="2 3">
    <name type="scientific">Thauera phenolivorans</name>
    <dbReference type="NCBI Taxonomy" id="1792543"/>
    <lineage>
        <taxon>Bacteria</taxon>
        <taxon>Pseudomonadati</taxon>
        <taxon>Pseudomonadota</taxon>
        <taxon>Betaproteobacteria</taxon>
        <taxon>Rhodocyclales</taxon>
        <taxon>Zoogloeaceae</taxon>
        <taxon>Thauera</taxon>
    </lineage>
</organism>
<dbReference type="Pfam" id="PF05016">
    <property type="entry name" value="ParE_toxin"/>
    <property type="match status" value="1"/>
</dbReference>
<dbReference type="AlphaFoldDB" id="A0A7X7R6H2"/>
<evidence type="ECO:0000313" key="2">
    <source>
        <dbReference type="EMBL" id="NLF53065.1"/>
    </source>
</evidence>
<name>A0A7X7R6H2_9RHOO</name>
<dbReference type="InterPro" id="IPR007712">
    <property type="entry name" value="RelE/ParE_toxin"/>
</dbReference>
<sequence>MATIELAPKVADDFDRILDHLERHQARDPEGRIRDIIDAIDVLAHSPQIGRPVRAGKRELIIGRRERGYVALYRYVEVIDTVFILAIRSQREAGYPSQAPNT</sequence>
<dbReference type="EMBL" id="JAAYYV010000036">
    <property type="protein sequence ID" value="NLF53065.1"/>
    <property type="molecule type" value="Genomic_DNA"/>
</dbReference>
<proteinExistence type="predicted"/>
<keyword evidence="1" id="KW-1277">Toxin-antitoxin system</keyword>
<dbReference type="Gene3D" id="3.30.2310.20">
    <property type="entry name" value="RelE-like"/>
    <property type="match status" value="1"/>
</dbReference>